<evidence type="ECO:0000256" key="2">
    <source>
        <dbReference type="ARBA" id="ARBA00022803"/>
    </source>
</evidence>
<keyword evidence="2" id="KW-0802">TPR repeat</keyword>
<dbReference type="Gene3D" id="1.25.40.1040">
    <property type="match status" value="1"/>
</dbReference>
<sequence length="1004" mass="112714">MAVRLHHGHDGGIVERRLRPIFDWLDNGNNKKALQEAEKVLKKSSNLQAAKALKALALLRLGKESEAHVLLDTLAEEKPTDDTTLQAMMIFYRESHQLHKMCALYEAAVKMEPTREEHHSNLFMSYVRVGDYLNQHRAAMALYKVAPKNPYYFWAVMSVVLQAKSTDNNTKKSVLLSLAERMVDNFITEKKMEAEQEARLYIMILELQEKWEDILKFMEGPIYQKLLPGAMPQASIPYLRRLGQWRKLNLLCKELLWEHLDRWDYYLPYFDSVFQLIKESSEDSDGLADDTLEKCHEFICSLVENMGSKMMRGPYLARLELWKRLSETGEAVSLLGSGVALCLQYLRAFAHKPCALPDLRPYLAAIPQKEREEHCRHFLTCLDMDENTVPQTLQDIQRHVNCLGAWRLTAPAPDASTALTVADTLRARYTEAVSQGLAAGSPTEFGPSDQYALMAAHHYCYVALAQQSSEPIVSALALLEMVLQVSPANFHVKLLLVQLYHLLGNALAADSVYHRLEVKHVQLVSLGWAHAARLAPGLAPRRALALLADTHAFYTHHANDSVEQLTAAYKYGTFEKLCELDAWRMRLQRCAWCALAARERALLALLAAPPAPLHAPPPRPRAPHTIEYVPREGFLIMFCHVIHADVEEHQNEELLSPEPVHTCLCSATRPLFLGTRHTRSSHLKNGTELVARGTFNFDLKIGTSGNAVLDNRDLNAIVSWELGAGAESEARMRSAAQEEAYLGVKDALVSAMALCVELAADRRRERYDQLKACIDILEDTFDNSKQMYGSREKICISAPFPSRIIALVNSPVPYRDLYSCVFLVAGELALGDPAAHDHLQRLQRLLEEAAEVLGAEVRMRIRHADPLWTARDAFEDISNHLELLVVVTFVVGVCHELVAGGGAGAASRRRRRAAAASPQQGRALESLSRVNEAAQAGLALIEELLDEWPAPTLPPAVALNHLRLDDCCLSDSVEERLRVGHQEMLDDLRDVLRKKSKYLKSLVQ</sequence>
<dbReference type="STRING" id="151549.A0A4C1Y6E1"/>
<evidence type="ECO:0000313" key="4">
    <source>
        <dbReference type="EMBL" id="GBP71478.1"/>
    </source>
</evidence>
<dbReference type="Proteomes" id="UP000299102">
    <property type="component" value="Unassembled WGS sequence"/>
</dbReference>
<keyword evidence="5" id="KW-1185">Reference proteome</keyword>
<proteinExistence type="inferred from homology"/>
<protein>
    <recommendedName>
        <fullName evidence="3">N-terminal acetyltransferase B complex subunit MDM20 homolog</fullName>
    </recommendedName>
</protein>
<dbReference type="PANTHER" id="PTHR22767">
    <property type="entry name" value="N-TERMINAL ACETYLTRANSFERASE-RELATED"/>
    <property type="match status" value="1"/>
</dbReference>
<dbReference type="Pfam" id="PF09797">
    <property type="entry name" value="NatB_MDM20"/>
    <property type="match status" value="1"/>
</dbReference>
<evidence type="ECO:0000313" key="5">
    <source>
        <dbReference type="Proteomes" id="UP000299102"/>
    </source>
</evidence>
<organism evidence="4 5">
    <name type="scientific">Eumeta variegata</name>
    <name type="common">Bagworm moth</name>
    <name type="synonym">Eumeta japonica</name>
    <dbReference type="NCBI Taxonomy" id="151549"/>
    <lineage>
        <taxon>Eukaryota</taxon>
        <taxon>Metazoa</taxon>
        <taxon>Ecdysozoa</taxon>
        <taxon>Arthropoda</taxon>
        <taxon>Hexapoda</taxon>
        <taxon>Insecta</taxon>
        <taxon>Pterygota</taxon>
        <taxon>Neoptera</taxon>
        <taxon>Endopterygota</taxon>
        <taxon>Lepidoptera</taxon>
        <taxon>Glossata</taxon>
        <taxon>Ditrysia</taxon>
        <taxon>Tineoidea</taxon>
        <taxon>Psychidae</taxon>
        <taxon>Oiketicinae</taxon>
        <taxon>Eumeta</taxon>
    </lineage>
</organism>
<gene>
    <name evidence="4" type="primary">psidin</name>
    <name evidence="4" type="ORF">EVAR_103363_1</name>
</gene>
<reference evidence="4 5" key="1">
    <citation type="journal article" date="2019" name="Commun. Biol.">
        <title>The bagworm genome reveals a unique fibroin gene that provides high tensile strength.</title>
        <authorList>
            <person name="Kono N."/>
            <person name="Nakamura H."/>
            <person name="Ohtoshi R."/>
            <person name="Tomita M."/>
            <person name="Numata K."/>
            <person name="Arakawa K."/>
        </authorList>
    </citation>
    <scope>NUCLEOTIDE SEQUENCE [LARGE SCALE GENOMIC DNA]</scope>
</reference>
<dbReference type="OrthoDB" id="1874341at2759"/>
<dbReference type="EMBL" id="BGZK01001110">
    <property type="protein sequence ID" value="GBP71478.1"/>
    <property type="molecule type" value="Genomic_DNA"/>
</dbReference>
<dbReference type="AlphaFoldDB" id="A0A4C1Y6E1"/>
<dbReference type="GO" id="GO:0031416">
    <property type="term" value="C:NatB complex"/>
    <property type="evidence" value="ECO:0007669"/>
    <property type="project" value="TreeGrafter"/>
</dbReference>
<dbReference type="InterPro" id="IPR011990">
    <property type="entry name" value="TPR-like_helical_dom_sf"/>
</dbReference>
<dbReference type="SUPFAM" id="SSF48452">
    <property type="entry name" value="TPR-like"/>
    <property type="match status" value="1"/>
</dbReference>
<evidence type="ECO:0000256" key="1">
    <source>
        <dbReference type="ARBA" id="ARBA00006298"/>
    </source>
</evidence>
<comment type="caution">
    <text evidence="4">The sequence shown here is derived from an EMBL/GenBank/DDBJ whole genome shotgun (WGS) entry which is preliminary data.</text>
</comment>
<evidence type="ECO:0000256" key="3">
    <source>
        <dbReference type="ARBA" id="ARBA00029872"/>
    </source>
</evidence>
<name>A0A4C1Y6E1_EUMVA</name>
<comment type="similarity">
    <text evidence="1">Belongs to the MDM20/NAA25 family.</text>
</comment>
<dbReference type="PANTHER" id="PTHR22767:SF3">
    <property type="entry name" value="N-ALPHA-ACETYLTRANSFERASE 25, NATB AUXILIARY SUBUNIT"/>
    <property type="match status" value="1"/>
</dbReference>
<accession>A0A4C1Y6E1</accession>
<dbReference type="InterPro" id="IPR019183">
    <property type="entry name" value="NAA25_NatB_aux_su"/>
</dbReference>